<dbReference type="EMBL" id="JAENGZ010000625">
    <property type="protein sequence ID" value="KAG6956146.1"/>
    <property type="molecule type" value="Genomic_DNA"/>
</dbReference>
<dbReference type="OrthoDB" id="124685at2759"/>
<reference evidence="2" key="1">
    <citation type="submission" date="2021-01" db="EMBL/GenBank/DDBJ databases">
        <title>Phytophthora aleatoria, a newly-described species from Pinus radiata is distinct from Phytophthora cactorum isolates based on comparative genomics.</title>
        <authorList>
            <person name="Mcdougal R."/>
            <person name="Panda P."/>
            <person name="Williams N."/>
            <person name="Studholme D.J."/>
        </authorList>
    </citation>
    <scope>NUCLEOTIDE SEQUENCE</scope>
    <source>
        <strain evidence="2">NZFS 3830</strain>
    </source>
</reference>
<name>A0A8T1U845_9STRA</name>
<dbReference type="VEuPathDB" id="FungiDB:PC110_g9365"/>
<sequence length="317" mass="35790">MRRDDFPLKTAHIVTFIKEDSSEWATNYLADWKEESLRRQIRRLIPRHGFSFRRSSRTVLSTVELEQEQAGDARTTGAAIRAAYSCDCTFNTDETVVYFADEPVTIIAEKGSKKIAKVRGRSRISRASVLLTVSAAGRELPPLIIFRGVRGAPVAEECKHDNSGVRATVQKNAWMDATVWNVEFVDWIWANYISVEHPSGLALYVDNLKCHVSAESRDHLSEWGTEMVPLPKNTTSVLQPLDVGIMGPFKKKMYTLSLDYEIQLLALNRSASLRDRLKLLKNTPAQKQRGVLVVRVTKAWSLISDNCVLRAWEKAGL</sequence>
<feature type="domain" description="DDE-1" evidence="1">
    <location>
        <begin position="126"/>
        <end position="309"/>
    </location>
</feature>
<dbReference type="InterPro" id="IPR004875">
    <property type="entry name" value="DDE_SF_endonuclease_dom"/>
</dbReference>
<proteinExistence type="predicted"/>
<dbReference type="InterPro" id="IPR050863">
    <property type="entry name" value="CenT-Element_Derived"/>
</dbReference>
<accession>A0A8T1U845</accession>
<dbReference type="GO" id="GO:0003677">
    <property type="term" value="F:DNA binding"/>
    <property type="evidence" value="ECO:0007669"/>
    <property type="project" value="TreeGrafter"/>
</dbReference>
<dbReference type="Proteomes" id="UP000688947">
    <property type="component" value="Unassembled WGS sequence"/>
</dbReference>
<dbReference type="AlphaFoldDB" id="A0A8T1U845"/>
<dbReference type="PANTHER" id="PTHR19303:SF57">
    <property type="entry name" value="HTH CENPB-TYPE DOMAIN-CONTAINING PROTEIN"/>
    <property type="match status" value="1"/>
</dbReference>
<gene>
    <name evidence="2" type="ORF">JG687_00010780</name>
</gene>
<evidence type="ECO:0000313" key="3">
    <source>
        <dbReference type="Proteomes" id="UP000688947"/>
    </source>
</evidence>
<organism evidence="2 3">
    <name type="scientific">Phytophthora cactorum</name>
    <dbReference type="NCBI Taxonomy" id="29920"/>
    <lineage>
        <taxon>Eukaryota</taxon>
        <taxon>Sar</taxon>
        <taxon>Stramenopiles</taxon>
        <taxon>Oomycota</taxon>
        <taxon>Peronosporomycetes</taxon>
        <taxon>Peronosporales</taxon>
        <taxon>Peronosporaceae</taxon>
        <taxon>Phytophthora</taxon>
    </lineage>
</organism>
<comment type="caution">
    <text evidence="2">The sequence shown here is derived from an EMBL/GenBank/DDBJ whole genome shotgun (WGS) entry which is preliminary data.</text>
</comment>
<protein>
    <recommendedName>
        <fullName evidence="1">DDE-1 domain-containing protein</fullName>
    </recommendedName>
</protein>
<dbReference type="Pfam" id="PF03184">
    <property type="entry name" value="DDE_1"/>
    <property type="match status" value="1"/>
</dbReference>
<evidence type="ECO:0000313" key="2">
    <source>
        <dbReference type="EMBL" id="KAG6956146.1"/>
    </source>
</evidence>
<dbReference type="PANTHER" id="PTHR19303">
    <property type="entry name" value="TRANSPOSON"/>
    <property type="match status" value="1"/>
</dbReference>
<evidence type="ECO:0000259" key="1">
    <source>
        <dbReference type="Pfam" id="PF03184"/>
    </source>
</evidence>
<dbReference type="GO" id="GO:0005634">
    <property type="term" value="C:nucleus"/>
    <property type="evidence" value="ECO:0007669"/>
    <property type="project" value="TreeGrafter"/>
</dbReference>